<gene>
    <name evidence="2" type="ORF">CALVIDRAFT_535319</name>
</gene>
<dbReference type="InterPro" id="IPR000182">
    <property type="entry name" value="GNAT_dom"/>
</dbReference>
<dbReference type="Proteomes" id="UP000076738">
    <property type="component" value="Unassembled WGS sequence"/>
</dbReference>
<proteinExistence type="predicted"/>
<organism evidence="2 3">
    <name type="scientific">Calocera viscosa (strain TUFC12733)</name>
    <dbReference type="NCBI Taxonomy" id="1330018"/>
    <lineage>
        <taxon>Eukaryota</taxon>
        <taxon>Fungi</taxon>
        <taxon>Dikarya</taxon>
        <taxon>Basidiomycota</taxon>
        <taxon>Agaricomycotina</taxon>
        <taxon>Dacrymycetes</taxon>
        <taxon>Dacrymycetales</taxon>
        <taxon>Dacrymycetaceae</taxon>
        <taxon>Calocera</taxon>
    </lineage>
</organism>
<dbReference type="SUPFAM" id="SSF55729">
    <property type="entry name" value="Acyl-CoA N-acyltransferases (Nat)"/>
    <property type="match status" value="1"/>
</dbReference>
<dbReference type="OrthoDB" id="41238at2759"/>
<protein>
    <submittedName>
        <fullName evidence="2">Acyl-CoA N-acyltransferase</fullName>
    </submittedName>
</protein>
<reference evidence="2 3" key="1">
    <citation type="journal article" date="2016" name="Mol. Biol. Evol.">
        <title>Comparative Genomics of Early-Diverging Mushroom-Forming Fungi Provides Insights into the Origins of Lignocellulose Decay Capabilities.</title>
        <authorList>
            <person name="Nagy L.G."/>
            <person name="Riley R."/>
            <person name="Tritt A."/>
            <person name="Adam C."/>
            <person name="Daum C."/>
            <person name="Floudas D."/>
            <person name="Sun H."/>
            <person name="Yadav J.S."/>
            <person name="Pangilinan J."/>
            <person name="Larsson K.H."/>
            <person name="Matsuura K."/>
            <person name="Barry K."/>
            <person name="Labutti K."/>
            <person name="Kuo R."/>
            <person name="Ohm R.A."/>
            <person name="Bhattacharya S.S."/>
            <person name="Shirouzu T."/>
            <person name="Yoshinaga Y."/>
            <person name="Martin F.M."/>
            <person name="Grigoriev I.V."/>
            <person name="Hibbett D.S."/>
        </authorList>
    </citation>
    <scope>NUCLEOTIDE SEQUENCE [LARGE SCALE GENOMIC DNA]</scope>
    <source>
        <strain evidence="2 3">TUFC12733</strain>
    </source>
</reference>
<dbReference type="GO" id="GO:1990189">
    <property type="term" value="F:protein N-terminal-serine acetyltransferase activity"/>
    <property type="evidence" value="ECO:0007669"/>
    <property type="project" value="TreeGrafter"/>
</dbReference>
<dbReference type="InterPro" id="IPR016181">
    <property type="entry name" value="Acyl_CoA_acyltransferase"/>
</dbReference>
<keyword evidence="2" id="KW-0012">Acyltransferase</keyword>
<dbReference type="EMBL" id="KV417276">
    <property type="protein sequence ID" value="KZO98213.1"/>
    <property type="molecule type" value="Genomic_DNA"/>
</dbReference>
<dbReference type="PANTHER" id="PTHR43441:SF5">
    <property type="entry name" value="FAMILY ACETYLTRANSFERASE, PUTATIVE-RELATED"/>
    <property type="match status" value="1"/>
</dbReference>
<dbReference type="GO" id="GO:0008999">
    <property type="term" value="F:protein-N-terminal-alanine acetyltransferase activity"/>
    <property type="evidence" value="ECO:0007669"/>
    <property type="project" value="TreeGrafter"/>
</dbReference>
<dbReference type="Pfam" id="PF13302">
    <property type="entry name" value="Acetyltransf_3"/>
    <property type="match status" value="1"/>
</dbReference>
<evidence type="ECO:0000313" key="3">
    <source>
        <dbReference type="Proteomes" id="UP000076738"/>
    </source>
</evidence>
<feature type="domain" description="N-acetyltransferase" evidence="1">
    <location>
        <begin position="77"/>
        <end position="218"/>
    </location>
</feature>
<dbReference type="PANTHER" id="PTHR43441">
    <property type="entry name" value="RIBOSOMAL-PROTEIN-SERINE ACETYLTRANSFERASE"/>
    <property type="match status" value="1"/>
</dbReference>
<dbReference type="PROSITE" id="PS51186">
    <property type="entry name" value="GNAT"/>
    <property type="match status" value="1"/>
</dbReference>
<keyword evidence="3" id="KW-1185">Reference proteome</keyword>
<dbReference type="AlphaFoldDB" id="A0A167NY53"/>
<sequence length="259" mass="28337">MSITLVNNYAPPPKVVKSTEELLSPPGGVHDINFCFPVKELESDKVKLVPFVPALHMQLYQERTAAHPELYKYVGFGPLLTLPAALQTYETIVRADPTTTWFAVLDKTRPDDSGLGLEGAFAGDIGLLSASPAGSQAEIGYIMILPTFQRTHVNTHAVGLLLHYLLDTPAQGGLGLRRAQWKANERNAPSVRAAQRLGFRQEGVLRWHMVLPEGKEGPLPREEGDGVKGPGRHTAMLSICWDDWMGGAREHVDGLMGRA</sequence>
<keyword evidence="2" id="KW-0808">Transferase</keyword>
<accession>A0A167NY53</accession>
<evidence type="ECO:0000313" key="2">
    <source>
        <dbReference type="EMBL" id="KZO98213.1"/>
    </source>
</evidence>
<name>A0A167NY53_CALVF</name>
<evidence type="ECO:0000259" key="1">
    <source>
        <dbReference type="PROSITE" id="PS51186"/>
    </source>
</evidence>
<dbReference type="InterPro" id="IPR051908">
    <property type="entry name" value="Ribosomal_N-acetyltransferase"/>
</dbReference>
<dbReference type="Gene3D" id="3.40.630.30">
    <property type="match status" value="1"/>
</dbReference>